<dbReference type="AlphaFoldDB" id="A0A229P4B5"/>
<keyword evidence="3 7" id="KW-0472">Membrane</keyword>
<keyword evidence="7" id="KW-0812">Transmembrane</keyword>
<evidence type="ECO:0000256" key="3">
    <source>
        <dbReference type="ARBA" id="ARBA00023136"/>
    </source>
</evidence>
<evidence type="ECO:0000259" key="8">
    <source>
        <dbReference type="PROSITE" id="PS50111"/>
    </source>
</evidence>
<name>A0A229P4B5_9BACL</name>
<comment type="subcellular location">
    <subcellularLocation>
        <location evidence="1">Cell membrane</location>
    </subcellularLocation>
</comment>
<comment type="similarity">
    <text evidence="5">Belongs to the methyl-accepting chemotaxis (MCP) protein family.</text>
</comment>
<proteinExistence type="inferred from homology"/>
<dbReference type="GO" id="GO:0007165">
    <property type="term" value="P:signal transduction"/>
    <property type="evidence" value="ECO:0007669"/>
    <property type="project" value="UniProtKB-KW"/>
</dbReference>
<dbReference type="Gene3D" id="6.10.340.10">
    <property type="match status" value="1"/>
</dbReference>
<evidence type="ECO:0000259" key="9">
    <source>
        <dbReference type="PROSITE" id="PS50885"/>
    </source>
</evidence>
<keyword evidence="2" id="KW-1003">Cell membrane</keyword>
<accession>A0A229P4B5</accession>
<evidence type="ECO:0000313" key="10">
    <source>
        <dbReference type="EMBL" id="OXM16950.1"/>
    </source>
</evidence>
<dbReference type="SUPFAM" id="SSF58104">
    <property type="entry name" value="Methyl-accepting chemotaxis protein (MCP) signaling domain"/>
    <property type="match status" value="1"/>
</dbReference>
<evidence type="ECO:0000256" key="2">
    <source>
        <dbReference type="ARBA" id="ARBA00022475"/>
    </source>
</evidence>
<feature type="domain" description="Methyl-accepting transducer" evidence="8">
    <location>
        <begin position="286"/>
        <end position="536"/>
    </location>
</feature>
<dbReference type="PANTHER" id="PTHR32089:SF112">
    <property type="entry name" value="LYSOZYME-LIKE PROTEIN-RELATED"/>
    <property type="match status" value="1"/>
</dbReference>
<dbReference type="GO" id="GO:0005886">
    <property type="term" value="C:plasma membrane"/>
    <property type="evidence" value="ECO:0007669"/>
    <property type="project" value="UniProtKB-SubCell"/>
</dbReference>
<dbReference type="SMART" id="SM00283">
    <property type="entry name" value="MA"/>
    <property type="match status" value="1"/>
</dbReference>
<reference evidence="10 11" key="1">
    <citation type="submission" date="2017-07" db="EMBL/GenBank/DDBJ databases">
        <title>Paenibacillus herberti R33 genome sequencing and assembly.</title>
        <authorList>
            <person name="Su W."/>
        </authorList>
    </citation>
    <scope>NUCLEOTIDE SEQUENCE [LARGE SCALE GENOMIC DNA]</scope>
    <source>
        <strain evidence="10 11">R33</strain>
    </source>
</reference>
<keyword evidence="7" id="KW-1133">Transmembrane helix</keyword>
<dbReference type="EMBL" id="NMUQ01000001">
    <property type="protein sequence ID" value="OXM16950.1"/>
    <property type="molecule type" value="Genomic_DNA"/>
</dbReference>
<dbReference type="Gene3D" id="1.10.287.950">
    <property type="entry name" value="Methyl-accepting chemotaxis protein"/>
    <property type="match status" value="1"/>
</dbReference>
<protein>
    <recommendedName>
        <fullName evidence="12">Methyl-accepting chemotaxis protein</fullName>
    </recommendedName>
</protein>
<evidence type="ECO:0000256" key="4">
    <source>
        <dbReference type="ARBA" id="ARBA00023224"/>
    </source>
</evidence>
<dbReference type="PROSITE" id="PS50885">
    <property type="entry name" value="HAMP"/>
    <property type="match status" value="1"/>
</dbReference>
<evidence type="ECO:0000256" key="5">
    <source>
        <dbReference type="ARBA" id="ARBA00029447"/>
    </source>
</evidence>
<evidence type="ECO:0000256" key="6">
    <source>
        <dbReference type="PROSITE-ProRule" id="PRU00284"/>
    </source>
</evidence>
<dbReference type="InterPro" id="IPR003660">
    <property type="entry name" value="HAMP_dom"/>
</dbReference>
<dbReference type="CDD" id="cd06225">
    <property type="entry name" value="HAMP"/>
    <property type="match status" value="1"/>
</dbReference>
<sequence length="592" mass="64481">MRIRDRGGWGGMKWRLIVSFAAITLLFLGSAFFQYGKIGEVRQSMNLQKQGMEKRIAAVKINQFLQELSSIEDELERENDAEQIKPFRQIHAALTKELAKLDFSGSSAAQEDLQALRAKSADYAADVEEMTAQLQDKNADPLIVKARLDELHTLVTADNQNMQDISNRLSVAADRKASQAQVGSFKLLQETLVVSEIAAVLVLLITVVVAFILIRSFVSSIGRLQKAVGALAQGDFRERIGSDRKDELGRLSQQFDLMVDKVHGMLERSRGIAVSMLDNSGDFREAATVTARANEEIIKSIHGIADGAEKQNELSDETRTLIEGLVTEVDGIGRLAGVMMELRQQAEENTGRGLEAVRELQQVSRTTSVKVDVMYRELDTLSSHSMKISGITKSMIELSSQTQVLALNASIEAAQAGVSGRGFAVIADEVRKLSIQSKESSVVIGTLIKQLQDGMEGFRAAMEDNRRLLHAQNEQTGLTMGSFEAIGASMGQISSGIETLYGQVDRTRSSCGQLRKSAVQVSDIAESTSAAAQQVLASGTLQDEEIRKIAGQALQIHDMSRSLSGEISLFLLQEATDNSSEQKLNGTTGKAA</sequence>
<feature type="domain" description="HAMP" evidence="9">
    <location>
        <begin position="215"/>
        <end position="267"/>
    </location>
</feature>
<keyword evidence="4 6" id="KW-0807">Transducer</keyword>
<evidence type="ECO:0000256" key="1">
    <source>
        <dbReference type="ARBA" id="ARBA00004236"/>
    </source>
</evidence>
<gene>
    <name evidence="10" type="ORF">CGZ75_10000</name>
</gene>
<evidence type="ECO:0008006" key="12">
    <source>
        <dbReference type="Google" id="ProtNLM"/>
    </source>
</evidence>
<dbReference type="RefSeq" id="WP_089524031.1">
    <property type="nucleotide sequence ID" value="NZ_NMUQ01000001.1"/>
</dbReference>
<dbReference type="PROSITE" id="PS50111">
    <property type="entry name" value="CHEMOTAXIS_TRANSDUC_2"/>
    <property type="match status" value="1"/>
</dbReference>
<dbReference type="Pfam" id="PF00015">
    <property type="entry name" value="MCPsignal"/>
    <property type="match status" value="1"/>
</dbReference>
<dbReference type="Pfam" id="PF00672">
    <property type="entry name" value="HAMP"/>
    <property type="match status" value="1"/>
</dbReference>
<keyword evidence="11" id="KW-1185">Reference proteome</keyword>
<dbReference type="SMART" id="SM00304">
    <property type="entry name" value="HAMP"/>
    <property type="match status" value="1"/>
</dbReference>
<dbReference type="PANTHER" id="PTHR32089">
    <property type="entry name" value="METHYL-ACCEPTING CHEMOTAXIS PROTEIN MCPB"/>
    <property type="match status" value="1"/>
</dbReference>
<dbReference type="InterPro" id="IPR004089">
    <property type="entry name" value="MCPsignal_dom"/>
</dbReference>
<organism evidence="10 11">
    <name type="scientific">Paenibacillus herberti</name>
    <dbReference type="NCBI Taxonomy" id="1619309"/>
    <lineage>
        <taxon>Bacteria</taxon>
        <taxon>Bacillati</taxon>
        <taxon>Bacillota</taxon>
        <taxon>Bacilli</taxon>
        <taxon>Bacillales</taxon>
        <taxon>Paenibacillaceae</taxon>
        <taxon>Paenibacillus</taxon>
    </lineage>
</organism>
<comment type="caution">
    <text evidence="10">The sequence shown here is derived from an EMBL/GenBank/DDBJ whole genome shotgun (WGS) entry which is preliminary data.</text>
</comment>
<evidence type="ECO:0000256" key="7">
    <source>
        <dbReference type="SAM" id="Phobius"/>
    </source>
</evidence>
<evidence type="ECO:0000313" key="11">
    <source>
        <dbReference type="Proteomes" id="UP000215145"/>
    </source>
</evidence>
<dbReference type="Proteomes" id="UP000215145">
    <property type="component" value="Unassembled WGS sequence"/>
</dbReference>
<feature type="transmembrane region" description="Helical" evidence="7">
    <location>
        <begin position="197"/>
        <end position="218"/>
    </location>
</feature>